<evidence type="ECO:0000256" key="1">
    <source>
        <dbReference type="SAM" id="MobiDB-lite"/>
    </source>
</evidence>
<dbReference type="EMBL" id="JAOYFB010000036">
    <property type="protein sequence ID" value="KAK4021519.1"/>
    <property type="molecule type" value="Genomic_DNA"/>
</dbReference>
<comment type="caution">
    <text evidence="2">The sequence shown here is derived from an EMBL/GenBank/DDBJ whole genome shotgun (WGS) entry which is preliminary data.</text>
</comment>
<evidence type="ECO:0000313" key="3">
    <source>
        <dbReference type="Proteomes" id="UP001234178"/>
    </source>
</evidence>
<proteinExistence type="predicted"/>
<feature type="region of interest" description="Disordered" evidence="1">
    <location>
        <begin position="36"/>
        <end position="59"/>
    </location>
</feature>
<organism evidence="2 3">
    <name type="scientific">Daphnia magna</name>
    <dbReference type="NCBI Taxonomy" id="35525"/>
    <lineage>
        <taxon>Eukaryota</taxon>
        <taxon>Metazoa</taxon>
        <taxon>Ecdysozoa</taxon>
        <taxon>Arthropoda</taxon>
        <taxon>Crustacea</taxon>
        <taxon>Branchiopoda</taxon>
        <taxon>Diplostraca</taxon>
        <taxon>Cladocera</taxon>
        <taxon>Anomopoda</taxon>
        <taxon>Daphniidae</taxon>
        <taxon>Daphnia</taxon>
    </lineage>
</organism>
<name>A0ABR0A941_9CRUS</name>
<keyword evidence="3" id="KW-1185">Reference proteome</keyword>
<gene>
    <name evidence="2" type="ORF">OUZ56_003434</name>
</gene>
<reference evidence="2 3" key="1">
    <citation type="journal article" date="2023" name="Nucleic Acids Res.">
        <title>The hologenome of Daphnia magna reveals possible DNA methylation and microbiome-mediated evolution of the host genome.</title>
        <authorList>
            <person name="Chaturvedi A."/>
            <person name="Li X."/>
            <person name="Dhandapani V."/>
            <person name="Marshall H."/>
            <person name="Kissane S."/>
            <person name="Cuenca-Cambronero M."/>
            <person name="Asole G."/>
            <person name="Calvet F."/>
            <person name="Ruiz-Romero M."/>
            <person name="Marangio P."/>
            <person name="Guigo R."/>
            <person name="Rago D."/>
            <person name="Mirbahai L."/>
            <person name="Eastwood N."/>
            <person name="Colbourne J.K."/>
            <person name="Zhou J."/>
            <person name="Mallon E."/>
            <person name="Orsini L."/>
        </authorList>
    </citation>
    <scope>NUCLEOTIDE SEQUENCE [LARGE SCALE GENOMIC DNA]</scope>
    <source>
        <strain evidence="2">LRV0_1</strain>
    </source>
</reference>
<evidence type="ECO:0000313" key="2">
    <source>
        <dbReference type="EMBL" id="KAK4021519.1"/>
    </source>
</evidence>
<dbReference type="Proteomes" id="UP001234178">
    <property type="component" value="Unassembled WGS sequence"/>
</dbReference>
<accession>A0ABR0A941</accession>
<sequence>MFSTLTFGKTHPGKTKIFTRHSGRADLDPLLLALAPQQDEPTVGGPRDYPASDTRTTGIPTVETGTGFRSTIQKDNALHFTLLLIGVEGVRPLSGVLRVAGASSMMGLFVTGSDCSTTGANRPLSIPAASSSMTLVTFTGIICRKLACKTHSSEVAKHNRGIFMTPAAGRTCGRPISPIVFPGY</sequence>
<protein>
    <submittedName>
        <fullName evidence="2">Uncharacterized protein</fullName>
    </submittedName>
</protein>